<dbReference type="PROSITE" id="PS00518">
    <property type="entry name" value="ZF_RING_1"/>
    <property type="match status" value="1"/>
</dbReference>
<dbReference type="InterPro" id="IPR047153">
    <property type="entry name" value="TRIM45/56/19-like"/>
</dbReference>
<evidence type="ECO:0000313" key="9">
    <source>
        <dbReference type="RefSeq" id="XP_022109017.1"/>
    </source>
</evidence>
<dbReference type="SMART" id="SM00336">
    <property type="entry name" value="BBOX"/>
    <property type="match status" value="2"/>
</dbReference>
<evidence type="ECO:0000256" key="4">
    <source>
        <dbReference type="PROSITE-ProRule" id="PRU00024"/>
    </source>
</evidence>
<dbReference type="SUPFAM" id="SSF57845">
    <property type="entry name" value="B-box zinc-binding domain"/>
    <property type="match status" value="1"/>
</dbReference>
<evidence type="ECO:0000256" key="3">
    <source>
        <dbReference type="ARBA" id="ARBA00022833"/>
    </source>
</evidence>
<reference evidence="9" key="1">
    <citation type="submission" date="2025-08" db="UniProtKB">
        <authorList>
            <consortium name="RefSeq"/>
        </authorList>
    </citation>
    <scope>IDENTIFICATION</scope>
</reference>
<dbReference type="PANTHER" id="PTHR25462">
    <property type="entry name" value="BONUS, ISOFORM C-RELATED"/>
    <property type="match status" value="1"/>
</dbReference>
<dbReference type="InterPro" id="IPR018957">
    <property type="entry name" value="Znf_C3HC4_RING-type"/>
</dbReference>
<dbReference type="Pfam" id="PF00643">
    <property type="entry name" value="zf-B_box"/>
    <property type="match status" value="1"/>
</dbReference>
<dbReference type="PANTHER" id="PTHR25462:SF296">
    <property type="entry name" value="MEIOTIC P26, ISOFORM F"/>
    <property type="match status" value="1"/>
</dbReference>
<dbReference type="KEGG" id="aplc:110989163"/>
<dbReference type="InterPro" id="IPR001841">
    <property type="entry name" value="Znf_RING"/>
</dbReference>
<dbReference type="InterPro" id="IPR000315">
    <property type="entry name" value="Znf_B-box"/>
</dbReference>
<dbReference type="PROSITE" id="PS50089">
    <property type="entry name" value="ZF_RING_2"/>
    <property type="match status" value="1"/>
</dbReference>
<dbReference type="Pfam" id="PF00097">
    <property type="entry name" value="zf-C3HC4"/>
    <property type="match status" value="1"/>
</dbReference>
<keyword evidence="8" id="KW-1185">Reference proteome</keyword>
<name>A0A8B7ZVA1_ACAPL</name>
<dbReference type="PROSITE" id="PS50119">
    <property type="entry name" value="ZF_BBOX"/>
    <property type="match status" value="2"/>
</dbReference>
<dbReference type="GO" id="GO:0008270">
    <property type="term" value="F:zinc ion binding"/>
    <property type="evidence" value="ECO:0007669"/>
    <property type="project" value="UniProtKB-KW"/>
</dbReference>
<evidence type="ECO:0000259" key="6">
    <source>
        <dbReference type="PROSITE" id="PS50089"/>
    </source>
</evidence>
<organism evidence="8 9">
    <name type="scientific">Acanthaster planci</name>
    <name type="common">Crown-of-thorns starfish</name>
    <dbReference type="NCBI Taxonomy" id="133434"/>
    <lineage>
        <taxon>Eukaryota</taxon>
        <taxon>Metazoa</taxon>
        <taxon>Echinodermata</taxon>
        <taxon>Eleutherozoa</taxon>
        <taxon>Asterozoa</taxon>
        <taxon>Asteroidea</taxon>
        <taxon>Valvatacea</taxon>
        <taxon>Valvatida</taxon>
        <taxon>Acanthasteridae</taxon>
        <taxon>Acanthaster</taxon>
    </lineage>
</organism>
<dbReference type="Gene3D" id="2.120.10.30">
    <property type="entry name" value="TolB, C-terminal domain"/>
    <property type="match status" value="1"/>
</dbReference>
<dbReference type="SUPFAM" id="SSF101898">
    <property type="entry name" value="NHL repeat"/>
    <property type="match status" value="1"/>
</dbReference>
<accession>A0A8B7ZVA1</accession>
<protein>
    <submittedName>
        <fullName evidence="9">E3 ubiquitin-protein ligase TRIM33-like</fullName>
    </submittedName>
</protein>
<dbReference type="OrthoDB" id="265776at2759"/>
<evidence type="ECO:0000313" key="8">
    <source>
        <dbReference type="Proteomes" id="UP000694845"/>
    </source>
</evidence>
<keyword evidence="3" id="KW-0862">Zinc</keyword>
<gene>
    <name evidence="9" type="primary">LOC110989163</name>
</gene>
<dbReference type="OMA" id="MECLCAG"/>
<dbReference type="Gene3D" id="3.30.160.60">
    <property type="entry name" value="Classic Zinc Finger"/>
    <property type="match status" value="1"/>
</dbReference>
<dbReference type="GeneID" id="110989163"/>
<evidence type="ECO:0000259" key="7">
    <source>
        <dbReference type="PROSITE" id="PS50119"/>
    </source>
</evidence>
<dbReference type="AlphaFoldDB" id="A0A8B7ZVA1"/>
<feature type="domain" description="B box-type" evidence="7">
    <location>
        <begin position="166"/>
        <end position="209"/>
    </location>
</feature>
<dbReference type="InterPro" id="IPR011042">
    <property type="entry name" value="6-blade_b-propeller_TolB-like"/>
</dbReference>
<dbReference type="SUPFAM" id="SSF57850">
    <property type="entry name" value="RING/U-box"/>
    <property type="match status" value="1"/>
</dbReference>
<evidence type="ECO:0000256" key="1">
    <source>
        <dbReference type="ARBA" id="ARBA00022723"/>
    </source>
</evidence>
<proteinExistence type="predicted"/>
<dbReference type="InterPro" id="IPR017907">
    <property type="entry name" value="Znf_RING_CS"/>
</dbReference>
<dbReference type="Gene3D" id="4.10.830.40">
    <property type="match status" value="1"/>
</dbReference>
<dbReference type="Gene3D" id="3.30.40.10">
    <property type="entry name" value="Zinc/RING finger domain, C3HC4 (zinc finger)"/>
    <property type="match status" value="1"/>
</dbReference>
<dbReference type="RefSeq" id="XP_022109017.1">
    <property type="nucleotide sequence ID" value="XM_022253325.1"/>
</dbReference>
<feature type="domain" description="B box-type" evidence="7">
    <location>
        <begin position="103"/>
        <end position="150"/>
    </location>
</feature>
<keyword evidence="5" id="KW-0175">Coiled coil</keyword>
<keyword evidence="2 4" id="KW-0863">Zinc-finger</keyword>
<dbReference type="InterPro" id="IPR013083">
    <property type="entry name" value="Znf_RING/FYVE/PHD"/>
</dbReference>
<dbReference type="SMART" id="SM00184">
    <property type="entry name" value="RING"/>
    <property type="match status" value="2"/>
</dbReference>
<evidence type="ECO:0000256" key="5">
    <source>
        <dbReference type="SAM" id="Coils"/>
    </source>
</evidence>
<dbReference type="Proteomes" id="UP000694845">
    <property type="component" value="Unplaced"/>
</dbReference>
<keyword evidence="1" id="KW-0479">Metal-binding</keyword>
<feature type="domain" description="RING-type" evidence="6">
    <location>
        <begin position="22"/>
        <end position="66"/>
    </location>
</feature>
<sequence>MASSSVTAQSVLGKISEGHLECSICCNRFIQPKLLDCLHTFCLACLQTYRDSQDPNSKTLPCPLCRQETMLGENGVTGLQNNFTLRALVEEVSMQEKLLEGQGSEIKCQACDEKDQAVSICMDCAHFLCQECQRAHQRLAVMKSHKIYTLAQLRSGEIIYKSRLRDDIPKCGVHPEQNLSIFCSTCEQLVCTTCSVLSHGNLKHCLVGLDQALDKCKQDVAKAVSEAEKNKARLAAAMVSIDKSREELDAMFNDTLRKISSKAEEKIAKIREEIDRVRQEEEKLRTEGTRIYKEKLKTCDSAKIANTRGVEQTEHKLEEANRVMAQASRYEILDLKQKLLQNLKEASRLQAETVPDKFSHMAFRAGSKSLGTLVLETKDKGASTAEGSTKSRNLGQKENWELVTEIKSYGSKQVKLGGVFDVAVFSNGELIFADNCYKQLISYMPMTKSKDKSLAVAKRWKIKDLLTPRCVAVNRNDQIVVLDGPTVKTFNRKVQLLHQFTVVGGTDSTPTCLAVDEDSLIAVGCETKKEVSLYNPNGTHIKTLKADMIEEYLTTWKKRLIYSSYKKQMLFCIDFSGVKVFAVSITSANEAWGPTGVYAVAKDGSLYIAMHGQPSGEIHRLHSNGQYIGGIIKDCGFPHNITMTPTGDLVVAAAETVKIYHRL</sequence>
<feature type="coiled-coil region" evidence="5">
    <location>
        <begin position="253"/>
        <end position="352"/>
    </location>
</feature>
<evidence type="ECO:0000256" key="2">
    <source>
        <dbReference type="ARBA" id="ARBA00022771"/>
    </source>
</evidence>
<dbReference type="CDD" id="cd19756">
    <property type="entry name" value="Bbox2"/>
    <property type="match status" value="1"/>
</dbReference>